<dbReference type="EMBL" id="JAEACU010000008">
    <property type="protein sequence ID" value="KAH7519878.1"/>
    <property type="molecule type" value="Genomic_DNA"/>
</dbReference>
<sequence length="89" mass="10126">MQKAGINPDVNTYNSLIAGASKTNLLSTSVVLFEDMLHIRKLQTGKEILEELRESGHKPNAITYNTVIRSKQHEKRLDIVSEMRSKHNH</sequence>
<evidence type="ECO:0000313" key="4">
    <source>
        <dbReference type="Proteomes" id="UP000813462"/>
    </source>
</evidence>
<reference evidence="3" key="1">
    <citation type="journal article" date="2021" name="Front. Plant Sci.">
        <title>Chromosome-Scale Genome Assembly for Chinese Sour Jujube and Insights Into Its Genome Evolution and Domestication Signature.</title>
        <authorList>
            <person name="Shen L.-Y."/>
            <person name="Luo H."/>
            <person name="Wang X.-L."/>
            <person name="Wang X.-M."/>
            <person name="Qiu X.-J."/>
            <person name="Liu H."/>
            <person name="Zhou S.-S."/>
            <person name="Jia K.-H."/>
            <person name="Nie S."/>
            <person name="Bao Y.-T."/>
            <person name="Zhang R.-G."/>
            <person name="Yun Q.-Z."/>
            <person name="Chai Y.-H."/>
            <person name="Lu J.-Y."/>
            <person name="Li Y."/>
            <person name="Zhao S.-W."/>
            <person name="Mao J.-F."/>
            <person name="Jia S.-G."/>
            <person name="Mao Y.-M."/>
        </authorList>
    </citation>
    <scope>NUCLEOTIDE SEQUENCE</scope>
    <source>
        <strain evidence="3">AT0</strain>
        <tissue evidence="3">Leaf</tissue>
    </source>
</reference>
<evidence type="ECO:0000256" key="1">
    <source>
        <dbReference type="ARBA" id="ARBA00007626"/>
    </source>
</evidence>
<gene>
    <name evidence="3" type="ORF">FEM48_Zijuj08G0084000</name>
</gene>
<dbReference type="Proteomes" id="UP000813462">
    <property type="component" value="Unassembled WGS sequence"/>
</dbReference>
<dbReference type="PANTHER" id="PTHR47933">
    <property type="entry name" value="PENTATRICOPEPTIDE REPEAT-CONTAINING PROTEIN 1, MITOCHONDRIAL"/>
    <property type="match status" value="1"/>
</dbReference>
<dbReference type="InterPro" id="IPR051240">
    <property type="entry name" value="Mito_RNA-Proc/Resp"/>
</dbReference>
<name>A0A978UY12_ZIZJJ</name>
<protein>
    <submittedName>
        <fullName evidence="3">Uncharacterized protein</fullName>
    </submittedName>
</protein>
<dbReference type="GO" id="GO:0003729">
    <property type="term" value="F:mRNA binding"/>
    <property type="evidence" value="ECO:0007669"/>
    <property type="project" value="TreeGrafter"/>
</dbReference>
<keyword evidence="2" id="KW-0677">Repeat</keyword>
<dbReference type="Pfam" id="PF12854">
    <property type="entry name" value="PPR_1"/>
    <property type="match status" value="1"/>
</dbReference>
<dbReference type="InterPro" id="IPR011990">
    <property type="entry name" value="TPR-like_helical_dom_sf"/>
</dbReference>
<evidence type="ECO:0000256" key="2">
    <source>
        <dbReference type="ARBA" id="ARBA00022737"/>
    </source>
</evidence>
<dbReference type="AlphaFoldDB" id="A0A978UY12"/>
<comment type="caution">
    <text evidence="3">The sequence shown here is derived from an EMBL/GenBank/DDBJ whole genome shotgun (WGS) entry which is preliminary data.</text>
</comment>
<organism evidence="3 4">
    <name type="scientific">Ziziphus jujuba var. spinosa</name>
    <dbReference type="NCBI Taxonomy" id="714518"/>
    <lineage>
        <taxon>Eukaryota</taxon>
        <taxon>Viridiplantae</taxon>
        <taxon>Streptophyta</taxon>
        <taxon>Embryophyta</taxon>
        <taxon>Tracheophyta</taxon>
        <taxon>Spermatophyta</taxon>
        <taxon>Magnoliopsida</taxon>
        <taxon>eudicotyledons</taxon>
        <taxon>Gunneridae</taxon>
        <taxon>Pentapetalae</taxon>
        <taxon>rosids</taxon>
        <taxon>fabids</taxon>
        <taxon>Rosales</taxon>
        <taxon>Rhamnaceae</taxon>
        <taxon>Paliureae</taxon>
        <taxon>Ziziphus</taxon>
    </lineage>
</organism>
<proteinExistence type="inferred from homology"/>
<dbReference type="Gene3D" id="1.25.40.10">
    <property type="entry name" value="Tetratricopeptide repeat domain"/>
    <property type="match status" value="1"/>
</dbReference>
<dbReference type="InterPro" id="IPR002885">
    <property type="entry name" value="PPR_rpt"/>
</dbReference>
<evidence type="ECO:0000313" key="3">
    <source>
        <dbReference type="EMBL" id="KAH7519878.1"/>
    </source>
</evidence>
<comment type="similarity">
    <text evidence="1">Belongs to the PPR family. P subfamily.</text>
</comment>
<accession>A0A978UY12</accession>
<dbReference type="PANTHER" id="PTHR47933:SF11">
    <property type="entry name" value="PENTATRICOPEPTIDE REPEAT-CONTAINING PROTEIN 2"/>
    <property type="match status" value="1"/>
</dbReference>